<dbReference type="InterPro" id="IPR036852">
    <property type="entry name" value="Peptidase_S8/S53_dom_sf"/>
</dbReference>
<comment type="function">
    <text evidence="3">Secreted tripeptidyl-peptidase which degrades proteins at acidic pHs and is involved in virulence.</text>
</comment>
<dbReference type="AlphaFoldDB" id="A0A9P5UBB7"/>
<dbReference type="GO" id="GO:0006508">
    <property type="term" value="P:proteolysis"/>
    <property type="evidence" value="ECO:0007669"/>
    <property type="project" value="UniProtKB-KW"/>
</dbReference>
<evidence type="ECO:0000313" key="15">
    <source>
        <dbReference type="EMBL" id="KAF9072919.1"/>
    </source>
</evidence>
<evidence type="ECO:0000256" key="1">
    <source>
        <dbReference type="ARBA" id="ARBA00001910"/>
    </source>
</evidence>
<evidence type="ECO:0000259" key="14">
    <source>
        <dbReference type="PROSITE" id="PS51695"/>
    </source>
</evidence>
<dbReference type="GO" id="GO:0046872">
    <property type="term" value="F:metal ion binding"/>
    <property type="evidence" value="ECO:0007669"/>
    <property type="project" value="UniProtKB-KW"/>
</dbReference>
<feature type="active site" description="Charge relay system" evidence="12">
    <location>
        <position position="285"/>
    </location>
</feature>
<feature type="active site" description="Charge relay system" evidence="12">
    <location>
        <position position="484"/>
    </location>
</feature>
<evidence type="ECO:0000256" key="10">
    <source>
        <dbReference type="ARBA" id="ARBA00022837"/>
    </source>
</evidence>
<proteinExistence type="predicted"/>
<dbReference type="InterPro" id="IPR000209">
    <property type="entry name" value="Peptidase_S8/S53_dom"/>
</dbReference>
<keyword evidence="11" id="KW-0865">Zymogen</keyword>
<comment type="caution">
    <text evidence="12">Lacks conserved residue(s) required for the propagation of feature annotation.</text>
</comment>
<organism evidence="15 16">
    <name type="scientific">Rhodocollybia butyracea</name>
    <dbReference type="NCBI Taxonomy" id="206335"/>
    <lineage>
        <taxon>Eukaryota</taxon>
        <taxon>Fungi</taxon>
        <taxon>Dikarya</taxon>
        <taxon>Basidiomycota</taxon>
        <taxon>Agaricomycotina</taxon>
        <taxon>Agaricomycetes</taxon>
        <taxon>Agaricomycetidae</taxon>
        <taxon>Agaricales</taxon>
        <taxon>Marasmiineae</taxon>
        <taxon>Omphalotaceae</taxon>
        <taxon>Rhodocollybia</taxon>
    </lineage>
</organism>
<keyword evidence="6 12" id="KW-0645">Protease</keyword>
<gene>
    <name evidence="15" type="ORF">BDP27DRAFT_1319643</name>
</gene>
<keyword evidence="8 12" id="KW-0378">Hydrolase</keyword>
<dbReference type="CDD" id="cd04056">
    <property type="entry name" value="Peptidases_S53"/>
    <property type="match status" value="1"/>
</dbReference>
<dbReference type="SMART" id="SM00944">
    <property type="entry name" value="Pro-kuma_activ"/>
    <property type="match status" value="1"/>
</dbReference>
<sequence length="537" mass="56577">MVSHSFIRWVLAASLLRSTVWAASHILHEKRDAPPSGFALVGSAPTDQMLNMRINLAMGDQAGLLAALEQASTPSSPTFREWLTKEQVESFASPSTETVQAVTEWLSSFGITPTPATPSGDWLKFSVPVSTANHLLNTEFSVFNHTESGQMSVRTLEYSVPSDLQAHVKAIHPTTSFNGPLRARTPLTAISAAKFAPEKRQTPASCDQTVTPSCLQSLYGIPSAPITSTKSSLGVSAFSDQNANADDLTTFLKDFRPDLSSDLTFITELFDGAVNSQTGSKAGVEANLDIQYTVGLANGIPVVFEDIGDNTQDGADDGFLDSINDLLNQTSPPLVFSTSYGFDVESDLSLSLSIALCNTYLQLTSRGVTINFASGDGGVASTPGVKCTGKPFPPTFPTCPYVTLVGSTQNVPEIGANFTAGGFSNYFPQQSWQADAVQAYLAKLGNTNKGLFNASGRAYPDVSAQGNNIEIVVDGETGLVAGTSCSSPIFSSVIALLNNELLSAGKSPLGFPAEVGWDPVTGLGTPNYAALRTAAGL</sequence>
<keyword evidence="9 12" id="KW-0720">Serine protease</keyword>
<dbReference type="SUPFAM" id="SSF52743">
    <property type="entry name" value="Subtilisin-like"/>
    <property type="match status" value="1"/>
</dbReference>
<dbReference type="PANTHER" id="PTHR14218:SF15">
    <property type="entry name" value="TRIPEPTIDYL-PEPTIDASE 1"/>
    <property type="match status" value="1"/>
</dbReference>
<dbReference type="EC" id="3.4.14.10" evidence="5"/>
<evidence type="ECO:0000256" key="9">
    <source>
        <dbReference type="ARBA" id="ARBA00022825"/>
    </source>
</evidence>
<reference evidence="15" key="1">
    <citation type="submission" date="2020-11" db="EMBL/GenBank/DDBJ databases">
        <authorList>
            <consortium name="DOE Joint Genome Institute"/>
            <person name="Ahrendt S."/>
            <person name="Riley R."/>
            <person name="Andreopoulos W."/>
            <person name="Labutti K."/>
            <person name="Pangilinan J."/>
            <person name="Ruiz-Duenas F.J."/>
            <person name="Barrasa J.M."/>
            <person name="Sanchez-Garcia M."/>
            <person name="Camarero S."/>
            <person name="Miyauchi S."/>
            <person name="Serrano A."/>
            <person name="Linde D."/>
            <person name="Babiker R."/>
            <person name="Drula E."/>
            <person name="Ayuso-Fernandez I."/>
            <person name="Pacheco R."/>
            <person name="Padilla G."/>
            <person name="Ferreira P."/>
            <person name="Barriuso J."/>
            <person name="Kellner H."/>
            <person name="Castanera R."/>
            <person name="Alfaro M."/>
            <person name="Ramirez L."/>
            <person name="Pisabarro A.G."/>
            <person name="Kuo A."/>
            <person name="Tritt A."/>
            <person name="Lipzen A."/>
            <person name="He G."/>
            <person name="Yan M."/>
            <person name="Ng V."/>
            <person name="Cullen D."/>
            <person name="Martin F."/>
            <person name="Rosso M.-N."/>
            <person name="Henrissat B."/>
            <person name="Hibbett D."/>
            <person name="Martinez A.T."/>
            <person name="Grigoriev I.V."/>
        </authorList>
    </citation>
    <scope>NUCLEOTIDE SEQUENCE</scope>
    <source>
        <strain evidence="15">AH 40177</strain>
    </source>
</reference>
<feature type="active site" description="Charge relay system" evidence="12">
    <location>
        <position position="289"/>
    </location>
</feature>
<keyword evidence="13" id="KW-0732">Signal</keyword>
<evidence type="ECO:0000256" key="8">
    <source>
        <dbReference type="ARBA" id="ARBA00022801"/>
    </source>
</evidence>
<accession>A0A9P5UBB7</accession>
<dbReference type="OrthoDB" id="409122at2759"/>
<dbReference type="GO" id="GO:0005576">
    <property type="term" value="C:extracellular region"/>
    <property type="evidence" value="ECO:0007669"/>
    <property type="project" value="UniProtKB-SubCell"/>
</dbReference>
<dbReference type="EMBL" id="JADNRY010000021">
    <property type="protein sequence ID" value="KAF9072919.1"/>
    <property type="molecule type" value="Genomic_DNA"/>
</dbReference>
<feature type="chain" id="PRO_5040403543" description="tripeptidyl-peptidase II" evidence="13">
    <location>
        <begin position="23"/>
        <end position="537"/>
    </location>
</feature>
<evidence type="ECO:0000256" key="5">
    <source>
        <dbReference type="ARBA" id="ARBA00012462"/>
    </source>
</evidence>
<comment type="caution">
    <text evidence="15">The sequence shown here is derived from an EMBL/GenBank/DDBJ whole genome shotgun (WGS) entry which is preliminary data.</text>
</comment>
<evidence type="ECO:0000256" key="2">
    <source>
        <dbReference type="ARBA" id="ARBA00001913"/>
    </source>
</evidence>
<feature type="signal peptide" evidence="13">
    <location>
        <begin position="1"/>
        <end position="22"/>
    </location>
</feature>
<dbReference type="PANTHER" id="PTHR14218">
    <property type="entry name" value="PROTEASE S8 TRIPEPTIDYL PEPTIDASE I CLN2"/>
    <property type="match status" value="1"/>
</dbReference>
<name>A0A9P5UBB7_9AGAR</name>
<evidence type="ECO:0000256" key="3">
    <source>
        <dbReference type="ARBA" id="ARBA00002451"/>
    </source>
</evidence>
<dbReference type="PROSITE" id="PS51695">
    <property type="entry name" value="SEDOLISIN"/>
    <property type="match status" value="1"/>
</dbReference>
<keyword evidence="7" id="KW-0479">Metal-binding</keyword>
<evidence type="ECO:0000256" key="12">
    <source>
        <dbReference type="PROSITE-ProRule" id="PRU01032"/>
    </source>
</evidence>
<dbReference type="CDD" id="cd11377">
    <property type="entry name" value="Pro-peptidase_S53"/>
    <property type="match status" value="1"/>
</dbReference>
<dbReference type="SUPFAM" id="SSF54897">
    <property type="entry name" value="Protease propeptides/inhibitors"/>
    <property type="match status" value="1"/>
</dbReference>
<comment type="cofactor">
    <cofactor evidence="2">
        <name>Ca(2+)</name>
        <dbReference type="ChEBI" id="CHEBI:29108"/>
    </cofactor>
</comment>
<dbReference type="Pfam" id="PF09286">
    <property type="entry name" value="Pro-kuma_activ"/>
    <property type="match status" value="1"/>
</dbReference>
<dbReference type="GO" id="GO:0004252">
    <property type="term" value="F:serine-type endopeptidase activity"/>
    <property type="evidence" value="ECO:0007669"/>
    <property type="project" value="UniProtKB-UniRule"/>
</dbReference>
<evidence type="ECO:0000256" key="7">
    <source>
        <dbReference type="ARBA" id="ARBA00022723"/>
    </source>
</evidence>
<dbReference type="GO" id="GO:0008240">
    <property type="term" value="F:tripeptidyl-peptidase activity"/>
    <property type="evidence" value="ECO:0007669"/>
    <property type="project" value="UniProtKB-EC"/>
</dbReference>
<protein>
    <recommendedName>
        <fullName evidence="5">tripeptidyl-peptidase II</fullName>
        <ecNumber evidence="5">3.4.14.10</ecNumber>
    </recommendedName>
</protein>
<evidence type="ECO:0000256" key="13">
    <source>
        <dbReference type="SAM" id="SignalP"/>
    </source>
</evidence>
<evidence type="ECO:0000256" key="6">
    <source>
        <dbReference type="ARBA" id="ARBA00022670"/>
    </source>
</evidence>
<comment type="subcellular location">
    <subcellularLocation>
        <location evidence="4">Secreted</location>
        <location evidence="4">Extracellular space</location>
    </subcellularLocation>
</comment>
<keyword evidence="16" id="KW-1185">Reference proteome</keyword>
<comment type="catalytic activity">
    <reaction evidence="1">
        <text>Release of an N-terminal tripeptide from a polypeptide.</text>
        <dbReference type="EC" id="3.4.14.10"/>
    </reaction>
</comment>
<dbReference type="InterPro" id="IPR015366">
    <property type="entry name" value="S53_propep"/>
</dbReference>
<dbReference type="Proteomes" id="UP000772434">
    <property type="component" value="Unassembled WGS sequence"/>
</dbReference>
<dbReference type="InterPro" id="IPR050819">
    <property type="entry name" value="Tripeptidyl-peptidase_I"/>
</dbReference>
<keyword evidence="10" id="KW-0106">Calcium</keyword>
<evidence type="ECO:0000256" key="4">
    <source>
        <dbReference type="ARBA" id="ARBA00004239"/>
    </source>
</evidence>
<evidence type="ECO:0000313" key="16">
    <source>
        <dbReference type="Proteomes" id="UP000772434"/>
    </source>
</evidence>
<dbReference type="Gene3D" id="3.40.50.200">
    <property type="entry name" value="Peptidase S8/S53 domain"/>
    <property type="match status" value="1"/>
</dbReference>
<dbReference type="InterPro" id="IPR030400">
    <property type="entry name" value="Sedolisin_dom"/>
</dbReference>
<feature type="domain" description="Peptidase S53" evidence="14">
    <location>
        <begin position="209"/>
        <end position="537"/>
    </location>
</feature>
<evidence type="ECO:0000256" key="11">
    <source>
        <dbReference type="ARBA" id="ARBA00023145"/>
    </source>
</evidence>
<dbReference type="Pfam" id="PF00082">
    <property type="entry name" value="Peptidase_S8"/>
    <property type="match status" value="1"/>
</dbReference>